<dbReference type="InterPro" id="IPR045337">
    <property type="entry name" value="MmgE_PrpD_C"/>
</dbReference>
<keyword evidence="3" id="KW-1185">Reference proteome</keyword>
<dbReference type="Pfam" id="PF19305">
    <property type="entry name" value="MmgE_PrpD_C"/>
    <property type="match status" value="1"/>
</dbReference>
<feature type="domain" description="MmgE/PrpD C-terminal" evidence="1">
    <location>
        <begin position="2"/>
        <end position="101"/>
    </location>
</feature>
<evidence type="ECO:0000313" key="3">
    <source>
        <dbReference type="Proteomes" id="UP000192927"/>
    </source>
</evidence>
<dbReference type="GO" id="GO:0016829">
    <property type="term" value="F:lyase activity"/>
    <property type="evidence" value="ECO:0007669"/>
    <property type="project" value="InterPro"/>
</dbReference>
<organism evidence="2 3">
    <name type="scientific">Lasallia pustulata</name>
    <dbReference type="NCBI Taxonomy" id="136370"/>
    <lineage>
        <taxon>Eukaryota</taxon>
        <taxon>Fungi</taxon>
        <taxon>Dikarya</taxon>
        <taxon>Ascomycota</taxon>
        <taxon>Pezizomycotina</taxon>
        <taxon>Lecanoromycetes</taxon>
        <taxon>OSLEUM clade</taxon>
        <taxon>Umbilicariomycetidae</taxon>
        <taxon>Umbilicariales</taxon>
        <taxon>Umbilicariaceae</taxon>
        <taxon>Lasallia</taxon>
    </lineage>
</organism>
<protein>
    <submittedName>
        <fullName evidence="2">MmgE/PrpD</fullName>
    </submittedName>
</protein>
<sequence>MIDHEVLAAQFRHDKLERDEVWELVDKTICKQTEGFGSKWTQQITIAFKDNSTIFEKVLVQRGVDPPLSNEEVVEKWRALTKGVIDDKRRKNIEDLVLNLEDCKDIALL</sequence>
<dbReference type="Proteomes" id="UP000192927">
    <property type="component" value="Unassembled WGS sequence"/>
</dbReference>
<reference evidence="3" key="1">
    <citation type="submission" date="2017-03" db="EMBL/GenBank/DDBJ databases">
        <authorList>
            <person name="Sharma R."/>
            <person name="Thines M."/>
        </authorList>
    </citation>
    <scope>NUCLEOTIDE SEQUENCE [LARGE SCALE GENOMIC DNA]</scope>
</reference>
<accession>A0A1W5D755</accession>
<feature type="non-terminal residue" evidence="2">
    <location>
        <position position="109"/>
    </location>
</feature>
<dbReference type="AlphaFoldDB" id="A0A1W5D755"/>
<evidence type="ECO:0000313" key="2">
    <source>
        <dbReference type="EMBL" id="SLM38772.1"/>
    </source>
</evidence>
<dbReference type="SUPFAM" id="SSF103378">
    <property type="entry name" value="2-methylcitrate dehydratase PrpD"/>
    <property type="match status" value="1"/>
</dbReference>
<name>A0A1W5D755_9LECA</name>
<dbReference type="InterPro" id="IPR036148">
    <property type="entry name" value="MmgE/PrpD_sf"/>
</dbReference>
<evidence type="ECO:0000259" key="1">
    <source>
        <dbReference type="Pfam" id="PF19305"/>
    </source>
</evidence>
<proteinExistence type="predicted"/>
<dbReference type="EMBL" id="FWEW01002826">
    <property type="protein sequence ID" value="SLM38772.1"/>
    <property type="molecule type" value="Genomic_DNA"/>
</dbReference>